<name>A0ABN7AP64_9HEMI</name>
<sequence>MSLMLQYFAAWSLELFIFGQLSWEMRFENVIRVPAPKVSSSHHLANLFTSDSCRMTMARMVLILAGLIAGSLAHYESPLVTPLALVGDRPLSVANTISEVPMLLVPRNELALYSRVHISSVSDTQPLVTCQLNRHTLDAVPAVRVVLRQPMIIDSPESYLPFPSQINVVHEGLRMSVPVGALIVPIPSHDFQGPTLVRVMYAVPAGPLQLQYPVYSNSPVPYPLRPEYGTTGTRAPQPTLAPQPQPYPTLPLQPRPVAPFRPVYTDLNNVYSQRRPSRPLVTVLNFPSEIASPETLFYQPPIDESGELGNRNPPEAVIPAGIVQSTQPRPTLQVFLNSKEHPLLQSLRDEAENNRDKVTANSITVGVEAL</sequence>
<gene>
    <name evidence="1" type="ORF">NTJ_06023</name>
</gene>
<keyword evidence="2" id="KW-1185">Reference proteome</keyword>
<evidence type="ECO:0000313" key="1">
    <source>
        <dbReference type="EMBL" id="BES93214.1"/>
    </source>
</evidence>
<reference evidence="1 2" key="1">
    <citation type="submission" date="2023-09" db="EMBL/GenBank/DDBJ databases">
        <title>Nesidiocoris tenuis whole genome shotgun sequence.</title>
        <authorList>
            <person name="Shibata T."/>
            <person name="Shimoda M."/>
            <person name="Kobayashi T."/>
            <person name="Uehara T."/>
        </authorList>
    </citation>
    <scope>NUCLEOTIDE SEQUENCE [LARGE SCALE GENOMIC DNA]</scope>
    <source>
        <strain evidence="1 2">Japan</strain>
    </source>
</reference>
<organism evidence="1 2">
    <name type="scientific">Nesidiocoris tenuis</name>
    <dbReference type="NCBI Taxonomy" id="355587"/>
    <lineage>
        <taxon>Eukaryota</taxon>
        <taxon>Metazoa</taxon>
        <taxon>Ecdysozoa</taxon>
        <taxon>Arthropoda</taxon>
        <taxon>Hexapoda</taxon>
        <taxon>Insecta</taxon>
        <taxon>Pterygota</taxon>
        <taxon>Neoptera</taxon>
        <taxon>Paraneoptera</taxon>
        <taxon>Hemiptera</taxon>
        <taxon>Heteroptera</taxon>
        <taxon>Panheteroptera</taxon>
        <taxon>Cimicomorpha</taxon>
        <taxon>Miridae</taxon>
        <taxon>Dicyphina</taxon>
        <taxon>Nesidiocoris</taxon>
    </lineage>
</organism>
<dbReference type="Proteomes" id="UP001307889">
    <property type="component" value="Chromosome 4"/>
</dbReference>
<evidence type="ECO:0000313" key="2">
    <source>
        <dbReference type="Proteomes" id="UP001307889"/>
    </source>
</evidence>
<proteinExistence type="predicted"/>
<protein>
    <submittedName>
        <fullName evidence="1">Uncharacterized protein</fullName>
    </submittedName>
</protein>
<accession>A0ABN7AP64</accession>
<dbReference type="EMBL" id="AP028912">
    <property type="protein sequence ID" value="BES93214.1"/>
    <property type="molecule type" value="Genomic_DNA"/>
</dbReference>